<organism evidence="2 3">
    <name type="scientific">Corynebacterium timonense</name>
    <dbReference type="NCBI Taxonomy" id="441500"/>
    <lineage>
        <taxon>Bacteria</taxon>
        <taxon>Bacillati</taxon>
        <taxon>Actinomycetota</taxon>
        <taxon>Actinomycetes</taxon>
        <taxon>Mycobacteriales</taxon>
        <taxon>Corynebacteriaceae</taxon>
        <taxon>Corynebacterium</taxon>
    </lineage>
</organism>
<dbReference type="OrthoDB" id="9762211at2"/>
<proteinExistence type="predicted"/>
<keyword evidence="3" id="KW-1185">Reference proteome</keyword>
<name>A0A1H1MUC6_9CORY</name>
<dbReference type="Gene3D" id="3.30.428.10">
    <property type="entry name" value="HIT-like"/>
    <property type="match status" value="1"/>
</dbReference>
<dbReference type="AlphaFoldDB" id="A0A1H1MUC6"/>
<dbReference type="InterPro" id="IPR032576">
    <property type="entry name" value="DUF4921"/>
</dbReference>
<sequence length="462" mass="51993">MTFFSPAAPDPLVTMADGTVKQVNPFSGTEVWTVPGRGDRPLATPVRNASPLRPEDFTDSCAFCSDNQLSTPPEKSRLVRSSEGDWDGDGWALRQRLLPSQLGEERAEFRRVPNLFEIVSYNYWAKNYGYEMPSAQREWMDTYLADPAGRSHLLDIARRRLGSAADGASEEELLKLAPSYFGGGHDVIIARRHFVDDATDDSQLASSGTLTPDEHFGFITLTIDAMRDLYDTNRYAPYVAVFQNWLSPAGASFDHLHKQLVAIDERGASNDWEIAKLRHNANMYNELAVNHAFYHNLVIAENEHAILLAGVGHRYPTMVVYSKSAAAEPWLMRADEARCFSDLLHAAHAATGPQVPCNEEWHHKPIDLDVAMPLRVNLKWRVSTLAGFEGGTKIYVNTISPSNIRERITRRLVELREQGRISDTIRVADECTPVRNCLRYNPSLSWEADPHVTDRVHLHHHP</sequence>
<protein>
    <submittedName>
        <fullName evidence="2">Galactose-1-phosphate uridylyltransferase</fullName>
    </submittedName>
</protein>
<gene>
    <name evidence="2" type="ORF">SAMN04488539_0614</name>
</gene>
<dbReference type="eggNOG" id="COG1085">
    <property type="taxonomic scope" value="Bacteria"/>
</dbReference>
<dbReference type="Pfam" id="PF16268">
    <property type="entry name" value="DUF4921"/>
    <property type="match status" value="1"/>
</dbReference>
<dbReference type="RefSeq" id="WP_019193032.1">
    <property type="nucleotide sequence ID" value="NZ_LT629765.1"/>
</dbReference>
<dbReference type="Proteomes" id="UP000182237">
    <property type="component" value="Chromosome I"/>
</dbReference>
<dbReference type="EMBL" id="LT629765">
    <property type="protein sequence ID" value="SDR90483.1"/>
    <property type="molecule type" value="Genomic_DNA"/>
</dbReference>
<keyword evidence="2" id="KW-0808">Transferase</keyword>
<dbReference type="SUPFAM" id="SSF54197">
    <property type="entry name" value="HIT-like"/>
    <property type="match status" value="1"/>
</dbReference>
<dbReference type="GO" id="GO:0016779">
    <property type="term" value="F:nucleotidyltransferase activity"/>
    <property type="evidence" value="ECO:0007669"/>
    <property type="project" value="UniProtKB-KW"/>
</dbReference>
<feature type="domain" description="DUF4921" evidence="1">
    <location>
        <begin position="15"/>
        <end position="440"/>
    </location>
</feature>
<dbReference type="STRING" id="1203190.GCA_000312345_00162"/>
<reference evidence="2 3" key="1">
    <citation type="submission" date="2016-10" db="EMBL/GenBank/DDBJ databases">
        <authorList>
            <person name="de Groot N.N."/>
        </authorList>
    </citation>
    <scope>NUCLEOTIDE SEQUENCE [LARGE SCALE GENOMIC DNA]</scope>
    <source>
        <strain evidence="2 3">DSM 45434</strain>
    </source>
</reference>
<evidence type="ECO:0000313" key="3">
    <source>
        <dbReference type="Proteomes" id="UP000182237"/>
    </source>
</evidence>
<accession>A0A1H1MUC6</accession>
<evidence type="ECO:0000259" key="1">
    <source>
        <dbReference type="Pfam" id="PF16268"/>
    </source>
</evidence>
<evidence type="ECO:0000313" key="2">
    <source>
        <dbReference type="EMBL" id="SDR90483.1"/>
    </source>
</evidence>
<keyword evidence="2" id="KW-0548">Nucleotidyltransferase</keyword>
<dbReference type="InterPro" id="IPR036265">
    <property type="entry name" value="HIT-like_sf"/>
</dbReference>